<feature type="transmembrane region" description="Helical" evidence="6">
    <location>
        <begin position="174"/>
        <end position="191"/>
    </location>
</feature>
<dbReference type="Pfam" id="PF07690">
    <property type="entry name" value="MFS_1"/>
    <property type="match status" value="1"/>
</dbReference>
<dbReference type="InterPro" id="IPR011701">
    <property type="entry name" value="MFS"/>
</dbReference>
<evidence type="ECO:0000256" key="3">
    <source>
        <dbReference type="ARBA" id="ARBA00022692"/>
    </source>
</evidence>
<evidence type="ECO:0000256" key="6">
    <source>
        <dbReference type="SAM" id="Phobius"/>
    </source>
</evidence>
<comment type="subcellular location">
    <subcellularLocation>
        <location evidence="1">Cell membrane</location>
        <topology evidence="1">Multi-pass membrane protein</topology>
    </subcellularLocation>
</comment>
<reference evidence="8" key="1">
    <citation type="submission" date="2022-08" db="EMBL/GenBank/DDBJ databases">
        <authorList>
            <person name="Deng Y."/>
            <person name="Han X.-F."/>
            <person name="Zhang Y.-Q."/>
        </authorList>
    </citation>
    <scope>NUCLEOTIDE SEQUENCE</scope>
    <source>
        <strain evidence="8">CPCC 205716</strain>
    </source>
</reference>
<dbReference type="SUPFAM" id="SSF103473">
    <property type="entry name" value="MFS general substrate transporter"/>
    <property type="match status" value="1"/>
</dbReference>
<evidence type="ECO:0000256" key="4">
    <source>
        <dbReference type="ARBA" id="ARBA00022989"/>
    </source>
</evidence>
<proteinExistence type="predicted"/>
<accession>A0ABT2GIE2</accession>
<evidence type="ECO:0000313" key="9">
    <source>
        <dbReference type="Proteomes" id="UP001165580"/>
    </source>
</evidence>
<feature type="transmembrane region" description="Helical" evidence="6">
    <location>
        <begin position="268"/>
        <end position="289"/>
    </location>
</feature>
<evidence type="ECO:0000259" key="7">
    <source>
        <dbReference type="PROSITE" id="PS50850"/>
    </source>
</evidence>
<keyword evidence="4 6" id="KW-1133">Transmembrane helix</keyword>
<organism evidence="8 9">
    <name type="scientific">Herbiconiux gentiana</name>
    <dbReference type="NCBI Taxonomy" id="2970912"/>
    <lineage>
        <taxon>Bacteria</taxon>
        <taxon>Bacillati</taxon>
        <taxon>Actinomycetota</taxon>
        <taxon>Actinomycetes</taxon>
        <taxon>Micrococcales</taxon>
        <taxon>Microbacteriaceae</taxon>
        <taxon>Herbiconiux</taxon>
    </lineage>
</organism>
<protein>
    <submittedName>
        <fullName evidence="8">MFS transporter</fullName>
    </submittedName>
</protein>
<feature type="transmembrane region" description="Helical" evidence="6">
    <location>
        <begin position="108"/>
        <end position="133"/>
    </location>
</feature>
<dbReference type="PROSITE" id="PS50850">
    <property type="entry name" value="MFS"/>
    <property type="match status" value="1"/>
</dbReference>
<keyword evidence="3 6" id="KW-0812">Transmembrane</keyword>
<name>A0ABT2GIE2_9MICO</name>
<feature type="transmembrane region" description="Helical" evidence="6">
    <location>
        <begin position="21"/>
        <end position="42"/>
    </location>
</feature>
<dbReference type="InterPro" id="IPR020846">
    <property type="entry name" value="MFS_dom"/>
</dbReference>
<dbReference type="RefSeq" id="WP_259487494.1">
    <property type="nucleotide sequence ID" value="NZ_JANTEZ010000007.1"/>
</dbReference>
<feature type="transmembrane region" description="Helical" evidence="6">
    <location>
        <begin position="351"/>
        <end position="374"/>
    </location>
</feature>
<feature type="domain" description="Major facilitator superfamily (MFS) profile" evidence="7">
    <location>
        <begin position="11"/>
        <end position="443"/>
    </location>
</feature>
<dbReference type="Gene3D" id="1.20.1250.20">
    <property type="entry name" value="MFS general substrate transporter like domains"/>
    <property type="match status" value="1"/>
</dbReference>
<feature type="transmembrane region" description="Helical" evidence="6">
    <location>
        <begin position="81"/>
        <end position="102"/>
    </location>
</feature>
<comment type="caution">
    <text evidence="8">The sequence shown here is derived from an EMBL/GenBank/DDBJ whole genome shotgun (WGS) entry which is preliminary data.</text>
</comment>
<feature type="transmembrane region" description="Helical" evidence="6">
    <location>
        <begin position="234"/>
        <end position="256"/>
    </location>
</feature>
<dbReference type="EMBL" id="JANTEZ010000007">
    <property type="protein sequence ID" value="MCS5715992.1"/>
    <property type="molecule type" value="Genomic_DNA"/>
</dbReference>
<feature type="transmembrane region" description="Helical" evidence="6">
    <location>
        <begin position="386"/>
        <end position="409"/>
    </location>
</feature>
<feature type="transmembrane region" description="Helical" evidence="6">
    <location>
        <begin position="421"/>
        <end position="442"/>
    </location>
</feature>
<evidence type="ECO:0000256" key="2">
    <source>
        <dbReference type="ARBA" id="ARBA00022475"/>
    </source>
</evidence>
<dbReference type="PANTHER" id="PTHR23513">
    <property type="entry name" value="INTEGRAL MEMBRANE EFFLUX PROTEIN-RELATED"/>
    <property type="match status" value="1"/>
</dbReference>
<dbReference type="CDD" id="cd06173">
    <property type="entry name" value="MFS_MefA_like"/>
    <property type="match status" value="1"/>
</dbReference>
<dbReference type="PANTHER" id="PTHR23513:SF11">
    <property type="entry name" value="STAPHYLOFERRIN A TRANSPORTER"/>
    <property type="match status" value="1"/>
</dbReference>
<sequence>MSAGRPALPGPLRHRAFRWLLAARTTSILGNAVAPIALAFAVLDLTGSVTDLGLVVAARSVTNVAVLLAGGVLADRLPRDLLLVGASLAAALTQAAVATLVLTGTASIPALVLLGMLNGAVAAVSLPAAAALVPETVPFGELRAANALLRLGLNGSTIVGSAAGAALVAGVGPGWGLAIDAAGFALAGLLFSRLRLPRASVAPSAPGRRGLLPGLRGALAELRHGWREFTRRRWVWVAVLQFGVLNAAFVGATTVLGPLVADETVGRAGWGLVVAAQAGGLALGAVLALRWRPSRALAAGVGGMLLTTVPIAALAAVAAGGAPAPASAALPAPAALPASAALPAPAALPALLLPALILAFALGGIALEFFAIAWDQSLQTHVPREALSRVYSFDMVGSFLAIPVGEVLVGPLAQGLGTPPTLIGCAALVVAATAAALAVPAVRRLRV</sequence>
<feature type="transmembrane region" description="Helical" evidence="6">
    <location>
        <begin position="145"/>
        <end position="168"/>
    </location>
</feature>
<evidence type="ECO:0000256" key="5">
    <source>
        <dbReference type="ARBA" id="ARBA00023136"/>
    </source>
</evidence>
<gene>
    <name evidence="8" type="ORF">NVV95_15720</name>
</gene>
<feature type="transmembrane region" description="Helical" evidence="6">
    <location>
        <begin position="296"/>
        <end position="319"/>
    </location>
</feature>
<evidence type="ECO:0000256" key="1">
    <source>
        <dbReference type="ARBA" id="ARBA00004651"/>
    </source>
</evidence>
<evidence type="ECO:0000313" key="8">
    <source>
        <dbReference type="EMBL" id="MCS5715992.1"/>
    </source>
</evidence>
<keyword evidence="2" id="KW-1003">Cell membrane</keyword>
<dbReference type="Proteomes" id="UP001165580">
    <property type="component" value="Unassembled WGS sequence"/>
</dbReference>
<feature type="transmembrane region" description="Helical" evidence="6">
    <location>
        <begin position="54"/>
        <end position="74"/>
    </location>
</feature>
<dbReference type="InterPro" id="IPR036259">
    <property type="entry name" value="MFS_trans_sf"/>
</dbReference>
<keyword evidence="5 6" id="KW-0472">Membrane</keyword>
<keyword evidence="9" id="KW-1185">Reference proteome</keyword>